<dbReference type="PANTHER" id="PTHR11014">
    <property type="entry name" value="PEPTIDASE M20 FAMILY MEMBER"/>
    <property type="match status" value="1"/>
</dbReference>
<dbReference type="Pfam" id="PF01546">
    <property type="entry name" value="Peptidase_M20"/>
    <property type="match status" value="1"/>
</dbReference>
<feature type="binding site" evidence="2">
    <location>
        <position position="139"/>
    </location>
    <ligand>
        <name>Mn(2+)</name>
        <dbReference type="ChEBI" id="CHEBI:29035"/>
        <label>2</label>
    </ligand>
</feature>
<keyword evidence="2" id="KW-0479">Metal-binding</keyword>
<dbReference type="Proteomes" id="UP000295499">
    <property type="component" value="Unassembled WGS sequence"/>
</dbReference>
<protein>
    <submittedName>
        <fullName evidence="4">Amidohydrolase</fullName>
    </submittedName>
</protein>
<comment type="caution">
    <text evidence="4">The sequence shown here is derived from an EMBL/GenBank/DDBJ whole genome shotgun (WGS) entry which is preliminary data.</text>
</comment>
<feature type="signal peptide" evidence="3">
    <location>
        <begin position="1"/>
        <end position="20"/>
    </location>
</feature>
<dbReference type="GO" id="GO:0016787">
    <property type="term" value="F:hydrolase activity"/>
    <property type="evidence" value="ECO:0007669"/>
    <property type="project" value="UniProtKB-KW"/>
</dbReference>
<dbReference type="InterPro" id="IPR002933">
    <property type="entry name" value="Peptidase_M20"/>
</dbReference>
<dbReference type="PANTHER" id="PTHR11014:SF63">
    <property type="entry name" value="METALLOPEPTIDASE, PUTATIVE (AFU_ORTHOLOGUE AFUA_6G09600)-RELATED"/>
    <property type="match status" value="1"/>
</dbReference>
<keyword evidence="1 4" id="KW-0378">Hydrolase</keyword>
<dbReference type="GO" id="GO:0046872">
    <property type="term" value="F:metal ion binding"/>
    <property type="evidence" value="ECO:0007669"/>
    <property type="project" value="UniProtKB-KW"/>
</dbReference>
<evidence type="ECO:0000256" key="1">
    <source>
        <dbReference type="ARBA" id="ARBA00022801"/>
    </source>
</evidence>
<feature type="binding site" evidence="2">
    <location>
        <position position="137"/>
    </location>
    <ligand>
        <name>Mn(2+)</name>
        <dbReference type="ChEBI" id="CHEBI:29035"/>
        <label>2</label>
    </ligand>
</feature>
<feature type="chain" id="PRO_5020493450" evidence="3">
    <location>
        <begin position="21"/>
        <end position="434"/>
    </location>
</feature>
<feature type="binding site" evidence="2">
    <location>
        <position position="173"/>
    </location>
    <ligand>
        <name>Mn(2+)</name>
        <dbReference type="ChEBI" id="CHEBI:29035"/>
        <label>1</label>
    </ligand>
</feature>
<feature type="binding site" evidence="2">
    <location>
        <position position="199"/>
    </location>
    <ligand>
        <name>Mn(2+)</name>
        <dbReference type="ChEBI" id="CHEBI:29035"/>
        <label>2</label>
    </ligand>
</feature>
<dbReference type="PIRSF" id="PIRSF005962">
    <property type="entry name" value="Pept_M20D_amidohydro"/>
    <property type="match status" value="1"/>
</dbReference>
<dbReference type="Gene3D" id="3.40.630.10">
    <property type="entry name" value="Zn peptidases"/>
    <property type="match status" value="1"/>
</dbReference>
<evidence type="ECO:0000256" key="3">
    <source>
        <dbReference type="SAM" id="SignalP"/>
    </source>
</evidence>
<name>A0A4R6IP10_9SPHI</name>
<dbReference type="AlphaFoldDB" id="A0A4R6IP10"/>
<keyword evidence="3" id="KW-0732">Signal</keyword>
<dbReference type="RefSeq" id="WP_133551413.1">
    <property type="nucleotide sequence ID" value="NZ_SNWM01000001.1"/>
</dbReference>
<dbReference type="EMBL" id="SNWM01000001">
    <property type="protein sequence ID" value="TDO23871.1"/>
    <property type="molecule type" value="Genomic_DNA"/>
</dbReference>
<sequence>MKKLISILTCLIISTTICFSQGTNPESKNAKPGVIDQSIKIETDQIFNKLIDIRRDLHENPELAGKEMRTQKIIAQYLVNLGLDVDTNVYGHAVVGILKGGKSGKKIVWRSDMDALPNDFADPVAFKSKTKGVQHGCGHDVHMAIGLGIAEVLSKHKKSLSGTVYFVFQPEEETFIGAKGMINDGLFSKIHPDEIYGLHVSATAVGQITVKPNEMFAYQKRIRIQLKKEVSADAAKALSNKIYSTLARATEGSKPWDLQNVVDTKIGIGSPNTIYKDYLIMDQSFTNYAKNDTRFLEAYIYETNLSNVKNIIPKVRQVIEDSGYKEQLLSISYIQDNPTVINDEKLTNSAIKTLERIYGNDVVKTDYGQVPYFNDDFCYFQQKIPGVYFILGGSNFAKGVIAMNHAPNFQVDEECIRIGVKCFSSLVVERLSKN</sequence>
<dbReference type="InterPro" id="IPR017439">
    <property type="entry name" value="Amidohydrolase"/>
</dbReference>
<organism evidence="4 5">
    <name type="scientific">Pedobacter duraquae</name>
    <dbReference type="NCBI Taxonomy" id="425511"/>
    <lineage>
        <taxon>Bacteria</taxon>
        <taxon>Pseudomonadati</taxon>
        <taxon>Bacteroidota</taxon>
        <taxon>Sphingobacteriia</taxon>
        <taxon>Sphingobacteriales</taxon>
        <taxon>Sphingobacteriaceae</taxon>
        <taxon>Pedobacter</taxon>
    </lineage>
</organism>
<dbReference type="Gene3D" id="3.30.70.360">
    <property type="match status" value="1"/>
</dbReference>
<dbReference type="OrthoDB" id="9776731at2"/>
<evidence type="ECO:0000313" key="4">
    <source>
        <dbReference type="EMBL" id="TDO23871.1"/>
    </source>
</evidence>
<evidence type="ECO:0000256" key="2">
    <source>
        <dbReference type="PIRSR" id="PIRSR005962-1"/>
    </source>
</evidence>
<feature type="binding site" evidence="2">
    <location>
        <position position="405"/>
    </location>
    <ligand>
        <name>Mn(2+)</name>
        <dbReference type="ChEBI" id="CHEBI:29035"/>
        <label>2</label>
    </ligand>
</feature>
<dbReference type="SUPFAM" id="SSF53187">
    <property type="entry name" value="Zn-dependent exopeptidases"/>
    <property type="match status" value="1"/>
</dbReference>
<keyword evidence="2" id="KW-0464">Manganese</keyword>
<gene>
    <name evidence="4" type="ORF">CLV32_0157</name>
</gene>
<comment type="cofactor">
    <cofactor evidence="2">
        <name>Mn(2+)</name>
        <dbReference type="ChEBI" id="CHEBI:29035"/>
    </cofactor>
    <text evidence="2">The Mn(2+) ion enhances activity.</text>
</comment>
<accession>A0A4R6IP10</accession>
<reference evidence="4 5" key="1">
    <citation type="submission" date="2019-03" db="EMBL/GenBank/DDBJ databases">
        <title>Genomic Encyclopedia of Archaeal and Bacterial Type Strains, Phase II (KMG-II): from individual species to whole genera.</title>
        <authorList>
            <person name="Goeker M."/>
        </authorList>
    </citation>
    <scope>NUCLEOTIDE SEQUENCE [LARGE SCALE GENOMIC DNA]</scope>
    <source>
        <strain evidence="4 5">DSM 19034</strain>
    </source>
</reference>
<keyword evidence="5" id="KW-1185">Reference proteome</keyword>
<proteinExistence type="predicted"/>
<dbReference type="NCBIfam" id="TIGR01891">
    <property type="entry name" value="amidohydrolases"/>
    <property type="match status" value="1"/>
</dbReference>
<evidence type="ECO:0000313" key="5">
    <source>
        <dbReference type="Proteomes" id="UP000295499"/>
    </source>
</evidence>